<feature type="chain" id="PRO_5023067521" evidence="2">
    <location>
        <begin position="21"/>
        <end position="304"/>
    </location>
</feature>
<dbReference type="OrthoDB" id="269409at2"/>
<dbReference type="PANTHER" id="PTHR36842:SF1">
    <property type="entry name" value="PROTEIN TOLB"/>
    <property type="match status" value="1"/>
</dbReference>
<comment type="caution">
    <text evidence="3">The sequence shown here is derived from an EMBL/GenBank/DDBJ whole genome shotgun (WGS) entry which is preliminary data.</text>
</comment>
<dbReference type="Proteomes" id="UP000317421">
    <property type="component" value="Unassembled WGS sequence"/>
</dbReference>
<protein>
    <submittedName>
        <fullName evidence="3">Translocation protein TolB</fullName>
    </submittedName>
</protein>
<dbReference type="Gene3D" id="2.120.10.30">
    <property type="entry name" value="TolB, C-terminal domain"/>
    <property type="match status" value="2"/>
</dbReference>
<dbReference type="InterPro" id="IPR011659">
    <property type="entry name" value="WD40"/>
</dbReference>
<evidence type="ECO:0000256" key="2">
    <source>
        <dbReference type="SAM" id="SignalP"/>
    </source>
</evidence>
<keyword evidence="4" id="KW-1185">Reference proteome</keyword>
<gene>
    <name evidence="3" type="ORF">Pla108_15010</name>
</gene>
<proteinExistence type="inferred from homology"/>
<evidence type="ECO:0000256" key="1">
    <source>
        <dbReference type="ARBA" id="ARBA00009820"/>
    </source>
</evidence>
<dbReference type="PANTHER" id="PTHR36842">
    <property type="entry name" value="PROTEIN TOLB HOMOLOG"/>
    <property type="match status" value="1"/>
</dbReference>
<dbReference type="Pfam" id="PF07676">
    <property type="entry name" value="PD40"/>
    <property type="match status" value="2"/>
</dbReference>
<reference evidence="3 4" key="1">
    <citation type="submission" date="2019-02" db="EMBL/GenBank/DDBJ databases">
        <title>Deep-cultivation of Planctomycetes and their phenomic and genomic characterization uncovers novel biology.</title>
        <authorList>
            <person name="Wiegand S."/>
            <person name="Jogler M."/>
            <person name="Boedeker C."/>
            <person name="Pinto D."/>
            <person name="Vollmers J."/>
            <person name="Rivas-Marin E."/>
            <person name="Kohn T."/>
            <person name="Peeters S.H."/>
            <person name="Heuer A."/>
            <person name="Rast P."/>
            <person name="Oberbeckmann S."/>
            <person name="Bunk B."/>
            <person name="Jeske O."/>
            <person name="Meyerdierks A."/>
            <person name="Storesund J.E."/>
            <person name="Kallscheuer N."/>
            <person name="Luecker S."/>
            <person name="Lage O.M."/>
            <person name="Pohl T."/>
            <person name="Merkel B.J."/>
            <person name="Hornburger P."/>
            <person name="Mueller R.-W."/>
            <person name="Bruemmer F."/>
            <person name="Labrenz M."/>
            <person name="Spormann A.M."/>
            <person name="Op Den Camp H."/>
            <person name="Overmann J."/>
            <person name="Amann R."/>
            <person name="Jetten M.S.M."/>
            <person name="Mascher T."/>
            <person name="Medema M.H."/>
            <person name="Devos D.P."/>
            <person name="Kaster A.-K."/>
            <person name="Ovreas L."/>
            <person name="Rohde M."/>
            <person name="Galperin M.Y."/>
            <person name="Jogler C."/>
        </authorList>
    </citation>
    <scope>NUCLEOTIDE SEQUENCE [LARGE SCALE GENOMIC DNA]</scope>
    <source>
        <strain evidence="3 4">Pla108</strain>
    </source>
</reference>
<dbReference type="RefSeq" id="WP_146444209.1">
    <property type="nucleotide sequence ID" value="NZ_SJPR01000001.1"/>
</dbReference>
<evidence type="ECO:0000313" key="4">
    <source>
        <dbReference type="Proteomes" id="UP000317421"/>
    </source>
</evidence>
<dbReference type="AlphaFoldDB" id="A0A5C6AMQ8"/>
<dbReference type="InterPro" id="IPR011042">
    <property type="entry name" value="6-blade_b-propeller_TolB-like"/>
</dbReference>
<name>A0A5C6AMQ8_9BACT</name>
<organism evidence="3 4">
    <name type="scientific">Botrimarina colliarenosi</name>
    <dbReference type="NCBI Taxonomy" id="2528001"/>
    <lineage>
        <taxon>Bacteria</taxon>
        <taxon>Pseudomonadati</taxon>
        <taxon>Planctomycetota</taxon>
        <taxon>Planctomycetia</taxon>
        <taxon>Pirellulales</taxon>
        <taxon>Lacipirellulaceae</taxon>
        <taxon>Botrimarina</taxon>
    </lineage>
</organism>
<keyword evidence="2" id="KW-0732">Signal</keyword>
<comment type="similarity">
    <text evidence="1">Belongs to the TolB family.</text>
</comment>
<sequence length="304" mass="33153" precursor="true">MLRNALLTVALLMIAAPALAGQVYVLELEGGEPRQLTTDEGLDCGSPVWSRDGKRIAFDAWPADQQLTESAVHVISAEGGPVTRLGPGAVASWSPDDSLLLCHSFVPDQWIVVMAADGSGAEVLLENAFSPRWLSDGDSFAAMMMSGLVRFDLATGETTLLAKIPWSQPGFSYSATTDRFLVVERRNWTLSVVERQGDSDRWGVRRRWPKTPVAAAGWLGRQAGRIGQTSWAPDGKRAVVAIGEVDSDCSLFLIDADTQEAPKPVPGVPEDWISCNPNWSPDGKRIAFVRLMPKRQRLNDRSKP</sequence>
<dbReference type="SUPFAM" id="SSF82171">
    <property type="entry name" value="DPP6 N-terminal domain-like"/>
    <property type="match status" value="1"/>
</dbReference>
<feature type="signal peptide" evidence="2">
    <location>
        <begin position="1"/>
        <end position="20"/>
    </location>
</feature>
<evidence type="ECO:0000313" key="3">
    <source>
        <dbReference type="EMBL" id="TWU00549.1"/>
    </source>
</evidence>
<accession>A0A5C6AMQ8</accession>
<dbReference type="EMBL" id="SJPR01000001">
    <property type="protein sequence ID" value="TWU00549.1"/>
    <property type="molecule type" value="Genomic_DNA"/>
</dbReference>